<dbReference type="Proteomes" id="UP000663193">
    <property type="component" value="Chromosome 22"/>
</dbReference>
<dbReference type="EMBL" id="CP069044">
    <property type="protein sequence ID" value="QRD07534.1"/>
    <property type="molecule type" value="Genomic_DNA"/>
</dbReference>
<proteinExistence type="predicted"/>
<evidence type="ECO:0000313" key="2">
    <source>
        <dbReference type="Proteomes" id="UP000663193"/>
    </source>
</evidence>
<dbReference type="RefSeq" id="XP_001803294.1">
    <property type="nucleotide sequence ID" value="XM_001803242.1"/>
</dbReference>
<keyword evidence="2" id="KW-1185">Reference proteome</keyword>
<organism evidence="1 2">
    <name type="scientific">Phaeosphaeria nodorum (strain SN15 / ATCC MYA-4574 / FGSC 10173)</name>
    <name type="common">Glume blotch fungus</name>
    <name type="synonym">Parastagonospora nodorum</name>
    <dbReference type="NCBI Taxonomy" id="321614"/>
    <lineage>
        <taxon>Eukaryota</taxon>
        <taxon>Fungi</taxon>
        <taxon>Dikarya</taxon>
        <taxon>Ascomycota</taxon>
        <taxon>Pezizomycotina</taxon>
        <taxon>Dothideomycetes</taxon>
        <taxon>Pleosporomycetidae</taxon>
        <taxon>Pleosporales</taxon>
        <taxon>Pleosporineae</taxon>
        <taxon>Phaeosphaeriaceae</taxon>
        <taxon>Parastagonospora</taxon>
    </lineage>
</organism>
<gene>
    <name evidence="1" type="ORF">JI435_201400</name>
</gene>
<dbReference type="KEGG" id="pno:SNOG_20140"/>
<dbReference type="VEuPathDB" id="FungiDB:JI435_201400"/>
<evidence type="ECO:0000313" key="1">
    <source>
        <dbReference type="EMBL" id="QRD07534.1"/>
    </source>
</evidence>
<protein>
    <submittedName>
        <fullName evidence="1">Uncharacterized protein</fullName>
    </submittedName>
</protein>
<accession>A0A7U2ICU6</accession>
<sequence>MYMQDVRCNDDDVGVEVLLPPTECATAVAEARPNFSSEGSLHNTDFLSSQPATTTITSTLDKILGRAHSRHLSTTAFIRDGCDAYRKQPMIYVSHVELCSRRELHTPLGFHRQMVAIVSA</sequence>
<reference evidence="2" key="1">
    <citation type="journal article" date="2021" name="BMC Genomics">
        <title>Chromosome-level genome assembly and manually-curated proteome of model necrotroph Parastagonospora nodorum Sn15 reveals a genome-wide trove of candidate effector homologs, and redundancy of virulence-related functions within an accessory chromosome.</title>
        <authorList>
            <person name="Bertazzoni S."/>
            <person name="Jones D.A.B."/>
            <person name="Phan H.T."/>
            <person name="Tan K.-C."/>
            <person name="Hane J.K."/>
        </authorList>
    </citation>
    <scope>NUCLEOTIDE SEQUENCE [LARGE SCALE GENOMIC DNA]</scope>
    <source>
        <strain evidence="2">SN15 / ATCC MYA-4574 / FGSC 10173)</strain>
    </source>
</reference>
<name>A0A7U2ICU6_PHANO</name>
<dbReference type="AlphaFoldDB" id="A0A7U2ICU6"/>